<dbReference type="SMART" id="SM00228">
    <property type="entry name" value="PDZ"/>
    <property type="match status" value="1"/>
</dbReference>
<evidence type="ECO:0000256" key="4">
    <source>
        <dbReference type="ARBA" id="ARBA00022989"/>
    </source>
</evidence>
<feature type="transmembrane region" description="Helical" evidence="6">
    <location>
        <begin position="180"/>
        <end position="207"/>
    </location>
</feature>
<evidence type="ECO:0000256" key="6">
    <source>
        <dbReference type="SAM" id="Phobius"/>
    </source>
</evidence>
<accession>A0A7S3Q1Z6</accession>
<dbReference type="InterPro" id="IPR029020">
    <property type="entry name" value="Ammonium/urea_transptr"/>
</dbReference>
<dbReference type="EMBL" id="HBIO01010507">
    <property type="protein sequence ID" value="CAE0463316.1"/>
    <property type="molecule type" value="Transcribed_RNA"/>
</dbReference>
<feature type="transmembrane region" description="Helical" evidence="6">
    <location>
        <begin position="451"/>
        <end position="470"/>
    </location>
</feature>
<dbReference type="GO" id="GO:0005886">
    <property type="term" value="C:plasma membrane"/>
    <property type="evidence" value="ECO:0007669"/>
    <property type="project" value="InterPro"/>
</dbReference>
<evidence type="ECO:0000313" key="8">
    <source>
        <dbReference type="EMBL" id="CAE0463316.1"/>
    </source>
</evidence>
<evidence type="ECO:0000256" key="5">
    <source>
        <dbReference type="ARBA" id="ARBA00023136"/>
    </source>
</evidence>
<feature type="transmembrane region" description="Helical" evidence="6">
    <location>
        <begin position="413"/>
        <end position="431"/>
    </location>
</feature>
<organism evidence="8">
    <name type="scientific">Chaetoceros debilis</name>
    <dbReference type="NCBI Taxonomy" id="122233"/>
    <lineage>
        <taxon>Eukaryota</taxon>
        <taxon>Sar</taxon>
        <taxon>Stramenopiles</taxon>
        <taxon>Ochrophyta</taxon>
        <taxon>Bacillariophyta</taxon>
        <taxon>Coscinodiscophyceae</taxon>
        <taxon>Chaetocerotophycidae</taxon>
        <taxon>Chaetocerotales</taxon>
        <taxon>Chaetocerotaceae</taxon>
        <taxon>Chaetoceros</taxon>
    </lineage>
</organism>
<dbReference type="Pfam" id="PF00909">
    <property type="entry name" value="Ammonium_transp"/>
    <property type="match status" value="1"/>
</dbReference>
<dbReference type="InterPro" id="IPR024041">
    <property type="entry name" value="NH4_transpt_AmtB-like_dom"/>
</dbReference>
<dbReference type="InterPro" id="IPR036034">
    <property type="entry name" value="PDZ_sf"/>
</dbReference>
<dbReference type="SUPFAM" id="SSF111352">
    <property type="entry name" value="Ammonium transporter"/>
    <property type="match status" value="1"/>
</dbReference>
<feature type="transmembrane region" description="Helical" evidence="6">
    <location>
        <begin position="262"/>
        <end position="282"/>
    </location>
</feature>
<keyword evidence="4 6" id="KW-1133">Transmembrane helix</keyword>
<gene>
    <name evidence="8" type="ORF">CDEB00056_LOCUS8157</name>
</gene>
<dbReference type="AlphaFoldDB" id="A0A7S3Q1Z6"/>
<feature type="transmembrane region" description="Helical" evidence="6">
    <location>
        <begin position="227"/>
        <end position="250"/>
    </location>
</feature>
<evidence type="ECO:0000256" key="2">
    <source>
        <dbReference type="ARBA" id="ARBA00011036"/>
    </source>
</evidence>
<feature type="transmembrane region" description="Helical" evidence="6">
    <location>
        <begin position="359"/>
        <end position="376"/>
    </location>
</feature>
<name>A0A7S3Q1Z6_9STRA</name>
<keyword evidence="5 6" id="KW-0472">Membrane</keyword>
<dbReference type="Pfam" id="PF00595">
    <property type="entry name" value="PDZ"/>
    <property type="match status" value="1"/>
</dbReference>
<feature type="transmembrane region" description="Helical" evidence="6">
    <location>
        <begin position="288"/>
        <end position="308"/>
    </location>
</feature>
<dbReference type="Gene3D" id="2.30.42.10">
    <property type="match status" value="1"/>
</dbReference>
<dbReference type="CDD" id="cd00136">
    <property type="entry name" value="PDZ_canonical"/>
    <property type="match status" value="1"/>
</dbReference>
<sequence length="535" mass="56904">MSQATGSSYSLKVTKASQKESLGIAFNTVNDEVRVAAIDPSGPLASTALKEGDRILAVNGMPSTGKPASYTAAVLRKSKGDVEILVSYDEEDNSMRSADNSMRSAEHPEPVETDYLIVEESKAEESPVSDEAASSMSLMIGQIIFLVQVGVGTSLFLLYDYGSVDDFSMIKYSTFRDIMVMLLLGFGYLMTFLEKYGLSSVGLTMLLTALNMECNLVVESMFTGHRVISLDAIIDAEFSAATLLISFGALIGRATPLQMCALSLFQSVFYAANKVFLVFGYFGAEDVGGTMTIHMFGAFFGLAAAYALGPQNKPSASNNAASKVSDVFAFVGTTLLWVYWPSFVGATETASDRNEMLCLTNTIMALIGSTGATFYLSQELNKGKFDAVHIQNSTLAGGVAIGSTARLAMGPGTALIVGMVAGAISVLGYFYGSPFLEKKLGLYDTCGVANLHGLPSVLGGLLSVVMVYVYQPDAAEDILQHEVGTQSVMQLAAVVGTLVVAIGSGYISGTVVLANPLTFRDVPDYEDAVWWEMES</sequence>
<evidence type="ECO:0000256" key="1">
    <source>
        <dbReference type="ARBA" id="ARBA00004141"/>
    </source>
</evidence>
<feature type="domain" description="PDZ" evidence="7">
    <location>
        <begin position="10"/>
        <end position="90"/>
    </location>
</feature>
<evidence type="ECO:0000259" key="7">
    <source>
        <dbReference type="PROSITE" id="PS50106"/>
    </source>
</evidence>
<dbReference type="GO" id="GO:0097272">
    <property type="term" value="P:ammonium homeostasis"/>
    <property type="evidence" value="ECO:0007669"/>
    <property type="project" value="TreeGrafter"/>
</dbReference>
<dbReference type="GO" id="GO:0008519">
    <property type="term" value="F:ammonium channel activity"/>
    <property type="evidence" value="ECO:0007669"/>
    <property type="project" value="InterPro"/>
</dbReference>
<dbReference type="Gene3D" id="1.10.3430.10">
    <property type="entry name" value="Ammonium transporter AmtB like domains"/>
    <property type="match status" value="1"/>
</dbReference>
<dbReference type="SUPFAM" id="SSF50156">
    <property type="entry name" value="PDZ domain-like"/>
    <property type="match status" value="1"/>
</dbReference>
<comment type="subcellular location">
    <subcellularLocation>
        <location evidence="1">Membrane</location>
        <topology evidence="1">Multi-pass membrane protein</topology>
    </subcellularLocation>
</comment>
<feature type="transmembrane region" description="Helical" evidence="6">
    <location>
        <begin position="491"/>
        <end position="514"/>
    </location>
</feature>
<keyword evidence="3 6" id="KW-0812">Transmembrane</keyword>
<dbReference type="InterPro" id="IPR002229">
    <property type="entry name" value="RhesusRHD"/>
</dbReference>
<protein>
    <recommendedName>
        <fullName evidence="7">PDZ domain-containing protein</fullName>
    </recommendedName>
</protein>
<feature type="transmembrane region" description="Helical" evidence="6">
    <location>
        <begin position="136"/>
        <end position="159"/>
    </location>
</feature>
<proteinExistence type="inferred from homology"/>
<dbReference type="InterPro" id="IPR001478">
    <property type="entry name" value="PDZ"/>
</dbReference>
<comment type="similarity">
    <text evidence="2">Belongs to the ammonium transporter (TC 2.A.49) family. Rh subfamily.</text>
</comment>
<dbReference type="PANTHER" id="PTHR11730:SF60">
    <property type="entry name" value="RH50, ISOFORM D"/>
    <property type="match status" value="1"/>
</dbReference>
<dbReference type="PROSITE" id="PS50106">
    <property type="entry name" value="PDZ"/>
    <property type="match status" value="1"/>
</dbReference>
<dbReference type="PANTHER" id="PTHR11730">
    <property type="entry name" value="AMMONIUM TRANSPORTER"/>
    <property type="match status" value="1"/>
</dbReference>
<dbReference type="PRINTS" id="PR00342">
    <property type="entry name" value="RHESUSRHD"/>
</dbReference>
<evidence type="ECO:0000256" key="3">
    <source>
        <dbReference type="ARBA" id="ARBA00022692"/>
    </source>
</evidence>
<feature type="transmembrane region" description="Helical" evidence="6">
    <location>
        <begin position="320"/>
        <end position="339"/>
    </location>
</feature>
<reference evidence="8" key="1">
    <citation type="submission" date="2021-01" db="EMBL/GenBank/DDBJ databases">
        <authorList>
            <person name="Corre E."/>
            <person name="Pelletier E."/>
            <person name="Niang G."/>
            <person name="Scheremetjew M."/>
            <person name="Finn R."/>
            <person name="Kale V."/>
            <person name="Holt S."/>
            <person name="Cochrane G."/>
            <person name="Meng A."/>
            <person name="Brown T."/>
            <person name="Cohen L."/>
        </authorList>
    </citation>
    <scope>NUCLEOTIDE SEQUENCE</scope>
    <source>
        <strain evidence="8">MM31A-1</strain>
    </source>
</reference>